<evidence type="ECO:0000256" key="12">
    <source>
        <dbReference type="RuleBase" id="RU361115"/>
    </source>
</evidence>
<dbReference type="Proteomes" id="UP000018144">
    <property type="component" value="Unassembled WGS sequence"/>
</dbReference>
<comment type="similarity">
    <text evidence="2 12">Belongs to the ELO family.</text>
</comment>
<dbReference type="AlphaFoldDB" id="U4L1T3"/>
<evidence type="ECO:0000313" key="13">
    <source>
        <dbReference type="EMBL" id="CCX06198.1"/>
    </source>
</evidence>
<dbReference type="eggNOG" id="KOG3071">
    <property type="taxonomic scope" value="Eukaryota"/>
</dbReference>
<evidence type="ECO:0000313" key="14">
    <source>
        <dbReference type="Proteomes" id="UP000018144"/>
    </source>
</evidence>
<keyword evidence="14" id="KW-1185">Reference proteome</keyword>
<sequence>MECATKFAAELAGAIDIQVPSIDRPFGLHLWPIFNVFYKHATGQNATDFEFVYGKTPIGTLQVAGSLIVAYYAIIFGGYFLMKNVSAFKLKFLFQLHNLMLTLISGGLLVLFLEELIPTLYNHGIFYAICNHSGGWTKPLVTLYYLNYLTKFVELLDTVFLVVKKKPLTFLHCYHHGATALLCYTQLIGNTAVSWVPITLNLFVHVVMYWYYFQSARGVRVWWKQWITRLQILQFIIDLGFVYFASYTYFTSTYWPEIPNAGQCAGEEFAAFAGCGILSSYLLLFISFYIATYKKSGKTAAKKAVTNGDIAVDPKFSQDVINSVNGKANGAKKNGSVRSRKA</sequence>
<organism evidence="13 14">
    <name type="scientific">Pyronema omphalodes (strain CBS 100304)</name>
    <name type="common">Pyronema confluens</name>
    <dbReference type="NCBI Taxonomy" id="1076935"/>
    <lineage>
        <taxon>Eukaryota</taxon>
        <taxon>Fungi</taxon>
        <taxon>Dikarya</taxon>
        <taxon>Ascomycota</taxon>
        <taxon>Pezizomycotina</taxon>
        <taxon>Pezizomycetes</taxon>
        <taxon>Pezizales</taxon>
        <taxon>Pyronemataceae</taxon>
        <taxon>Pyronema</taxon>
    </lineage>
</organism>
<evidence type="ECO:0000256" key="10">
    <source>
        <dbReference type="ARBA" id="ARBA00023160"/>
    </source>
</evidence>
<dbReference type="OrthoDB" id="434092at2759"/>
<dbReference type="GO" id="GO:0030148">
    <property type="term" value="P:sphingolipid biosynthetic process"/>
    <property type="evidence" value="ECO:0007669"/>
    <property type="project" value="TreeGrafter"/>
</dbReference>
<comment type="subcellular location">
    <subcellularLocation>
        <location evidence="1">Membrane</location>
        <topology evidence="1">Multi-pass membrane protein</topology>
    </subcellularLocation>
</comment>
<dbReference type="GO" id="GO:0034625">
    <property type="term" value="P:fatty acid elongation, monounsaturated fatty acid"/>
    <property type="evidence" value="ECO:0007669"/>
    <property type="project" value="TreeGrafter"/>
</dbReference>
<dbReference type="GO" id="GO:0042761">
    <property type="term" value="P:very long-chain fatty acid biosynthetic process"/>
    <property type="evidence" value="ECO:0007669"/>
    <property type="project" value="TreeGrafter"/>
</dbReference>
<dbReference type="EMBL" id="HF935281">
    <property type="protein sequence ID" value="CCX06198.1"/>
    <property type="molecule type" value="Genomic_DNA"/>
</dbReference>
<evidence type="ECO:0000256" key="7">
    <source>
        <dbReference type="ARBA" id="ARBA00022989"/>
    </source>
</evidence>
<dbReference type="GO" id="GO:0019367">
    <property type="term" value="P:fatty acid elongation, saturated fatty acid"/>
    <property type="evidence" value="ECO:0007669"/>
    <property type="project" value="TreeGrafter"/>
</dbReference>
<comment type="catalytic activity">
    <reaction evidence="12">
        <text>an acyl-CoA + malonyl-CoA + H(+) = a 3-oxoacyl-CoA + CO2 + CoA</text>
        <dbReference type="Rhea" id="RHEA:50252"/>
        <dbReference type="ChEBI" id="CHEBI:15378"/>
        <dbReference type="ChEBI" id="CHEBI:16526"/>
        <dbReference type="ChEBI" id="CHEBI:57287"/>
        <dbReference type="ChEBI" id="CHEBI:57384"/>
        <dbReference type="ChEBI" id="CHEBI:58342"/>
        <dbReference type="ChEBI" id="CHEBI:90726"/>
    </reaction>
    <physiologicalReaction direction="left-to-right" evidence="12">
        <dbReference type="Rhea" id="RHEA:50253"/>
    </physiologicalReaction>
</comment>
<evidence type="ECO:0000256" key="3">
    <source>
        <dbReference type="ARBA" id="ARBA00022516"/>
    </source>
</evidence>
<dbReference type="OMA" id="WTYFTST"/>
<evidence type="ECO:0000256" key="8">
    <source>
        <dbReference type="ARBA" id="ARBA00023098"/>
    </source>
</evidence>
<feature type="transmembrane region" description="Helical" evidence="12">
    <location>
        <begin position="232"/>
        <end position="250"/>
    </location>
</feature>
<feature type="transmembrane region" description="Helical" evidence="12">
    <location>
        <begin position="192"/>
        <end position="212"/>
    </location>
</feature>
<keyword evidence="3 12" id="KW-0444">Lipid biosynthesis</keyword>
<keyword evidence="8 12" id="KW-0443">Lipid metabolism</keyword>
<dbReference type="InterPro" id="IPR002076">
    <property type="entry name" value="ELO_fam"/>
</dbReference>
<name>U4L1T3_PYROM</name>
<dbReference type="PANTHER" id="PTHR11157:SF134">
    <property type="entry name" value="ELONGATION OF FATTY ACIDS PROTEIN 1-RELATED"/>
    <property type="match status" value="1"/>
</dbReference>
<dbReference type="GO" id="GO:0034626">
    <property type="term" value="P:fatty acid elongation, polyunsaturated fatty acid"/>
    <property type="evidence" value="ECO:0007669"/>
    <property type="project" value="TreeGrafter"/>
</dbReference>
<dbReference type="PANTHER" id="PTHR11157">
    <property type="entry name" value="FATTY ACID ACYL TRANSFERASE-RELATED"/>
    <property type="match status" value="1"/>
</dbReference>
<evidence type="ECO:0000256" key="1">
    <source>
        <dbReference type="ARBA" id="ARBA00004141"/>
    </source>
</evidence>
<evidence type="ECO:0000256" key="2">
    <source>
        <dbReference type="ARBA" id="ARBA00007263"/>
    </source>
</evidence>
<feature type="transmembrane region" description="Helical" evidence="12">
    <location>
        <begin position="270"/>
        <end position="293"/>
    </location>
</feature>
<feature type="transmembrane region" description="Helical" evidence="12">
    <location>
        <begin position="93"/>
        <end position="113"/>
    </location>
</feature>
<comment type="catalytic activity">
    <reaction evidence="11">
        <text>a very-long-chain acyl-CoA + malonyl-CoA + H(+) = a very-long-chain 3-oxoacyl-CoA + CO2 + CoA</text>
        <dbReference type="Rhea" id="RHEA:32727"/>
        <dbReference type="ChEBI" id="CHEBI:15378"/>
        <dbReference type="ChEBI" id="CHEBI:16526"/>
        <dbReference type="ChEBI" id="CHEBI:57287"/>
        <dbReference type="ChEBI" id="CHEBI:57384"/>
        <dbReference type="ChEBI" id="CHEBI:90725"/>
        <dbReference type="ChEBI" id="CHEBI:90736"/>
        <dbReference type="EC" id="2.3.1.199"/>
    </reaction>
</comment>
<keyword evidence="4 12" id="KW-0808">Transferase</keyword>
<proteinExistence type="inferred from homology"/>
<keyword evidence="10 12" id="KW-0275">Fatty acid biosynthesis</keyword>
<dbReference type="STRING" id="1076935.U4L1T3"/>
<dbReference type="Pfam" id="PF01151">
    <property type="entry name" value="ELO"/>
    <property type="match status" value="1"/>
</dbReference>
<evidence type="ECO:0000256" key="5">
    <source>
        <dbReference type="ARBA" id="ARBA00022692"/>
    </source>
</evidence>
<evidence type="ECO:0000256" key="4">
    <source>
        <dbReference type="ARBA" id="ARBA00022679"/>
    </source>
</evidence>
<dbReference type="GO" id="GO:0009922">
    <property type="term" value="F:fatty acid elongase activity"/>
    <property type="evidence" value="ECO:0007669"/>
    <property type="project" value="UniProtKB-EC"/>
</dbReference>
<feature type="transmembrane region" description="Helical" evidence="12">
    <location>
        <begin position="61"/>
        <end position="81"/>
    </location>
</feature>
<protein>
    <recommendedName>
        <fullName evidence="12">Elongation of fatty acids protein</fullName>
        <ecNumber evidence="12">2.3.1.-</ecNumber>
    </recommendedName>
</protein>
<dbReference type="GO" id="GO:0005789">
    <property type="term" value="C:endoplasmic reticulum membrane"/>
    <property type="evidence" value="ECO:0007669"/>
    <property type="project" value="TreeGrafter"/>
</dbReference>
<gene>
    <name evidence="13" type="ORF">PCON_05785</name>
</gene>
<reference evidence="13 14" key="1">
    <citation type="journal article" date="2013" name="PLoS Genet.">
        <title>The genome and development-dependent transcriptomes of Pyronema confluens: a window into fungal evolution.</title>
        <authorList>
            <person name="Traeger S."/>
            <person name="Altegoer F."/>
            <person name="Freitag M."/>
            <person name="Gabaldon T."/>
            <person name="Kempken F."/>
            <person name="Kumar A."/>
            <person name="Marcet-Houben M."/>
            <person name="Poggeler S."/>
            <person name="Stajich J.E."/>
            <person name="Nowrousian M."/>
        </authorList>
    </citation>
    <scope>NUCLEOTIDE SEQUENCE [LARGE SCALE GENOMIC DNA]</scope>
    <source>
        <strain evidence="14">CBS 100304</strain>
        <tissue evidence="13">Vegetative mycelium</tissue>
    </source>
</reference>
<evidence type="ECO:0000256" key="9">
    <source>
        <dbReference type="ARBA" id="ARBA00023136"/>
    </source>
</evidence>
<dbReference type="EC" id="2.3.1.-" evidence="12"/>
<evidence type="ECO:0000256" key="6">
    <source>
        <dbReference type="ARBA" id="ARBA00022832"/>
    </source>
</evidence>
<keyword evidence="9 12" id="KW-0472">Membrane</keyword>
<accession>U4L1T3</accession>
<keyword evidence="5 12" id="KW-0812">Transmembrane</keyword>
<evidence type="ECO:0000256" key="11">
    <source>
        <dbReference type="ARBA" id="ARBA00047375"/>
    </source>
</evidence>
<keyword evidence="6 12" id="KW-0276">Fatty acid metabolism</keyword>
<keyword evidence="7 12" id="KW-1133">Transmembrane helix</keyword>